<gene>
    <name evidence="1" type="ORF">SKAU_G00162440</name>
</gene>
<proteinExistence type="predicted"/>
<dbReference type="EMBL" id="JAINUF010000005">
    <property type="protein sequence ID" value="KAJ8359719.1"/>
    <property type="molecule type" value="Genomic_DNA"/>
</dbReference>
<evidence type="ECO:0000313" key="1">
    <source>
        <dbReference type="EMBL" id="KAJ8359719.1"/>
    </source>
</evidence>
<dbReference type="Proteomes" id="UP001152622">
    <property type="component" value="Chromosome 5"/>
</dbReference>
<dbReference type="AlphaFoldDB" id="A0A9Q1FIS4"/>
<comment type="caution">
    <text evidence="1">The sequence shown here is derived from an EMBL/GenBank/DDBJ whole genome shotgun (WGS) entry which is preliminary data.</text>
</comment>
<protein>
    <submittedName>
        <fullName evidence="1">Uncharacterized protein</fullName>
    </submittedName>
</protein>
<sequence>MTNSALSSAQWCGIGYSSMADSMRLITPLAMETGAGSVPSSSRTATPSACRSGDACVAMVSVPGSVMAGLSWSECAVTVFQLEA</sequence>
<accession>A0A9Q1FIS4</accession>
<reference evidence="1" key="1">
    <citation type="journal article" date="2023" name="Science">
        <title>Genome structures resolve the early diversification of teleost fishes.</title>
        <authorList>
            <person name="Parey E."/>
            <person name="Louis A."/>
            <person name="Montfort J."/>
            <person name="Bouchez O."/>
            <person name="Roques C."/>
            <person name="Iampietro C."/>
            <person name="Lluch J."/>
            <person name="Castinel A."/>
            <person name="Donnadieu C."/>
            <person name="Desvignes T."/>
            <person name="Floi Bucao C."/>
            <person name="Jouanno E."/>
            <person name="Wen M."/>
            <person name="Mejri S."/>
            <person name="Dirks R."/>
            <person name="Jansen H."/>
            <person name="Henkel C."/>
            <person name="Chen W.J."/>
            <person name="Zahm M."/>
            <person name="Cabau C."/>
            <person name="Klopp C."/>
            <person name="Thompson A.W."/>
            <person name="Robinson-Rechavi M."/>
            <person name="Braasch I."/>
            <person name="Lecointre G."/>
            <person name="Bobe J."/>
            <person name="Postlethwait J.H."/>
            <person name="Berthelot C."/>
            <person name="Roest Crollius H."/>
            <person name="Guiguen Y."/>
        </authorList>
    </citation>
    <scope>NUCLEOTIDE SEQUENCE</scope>
    <source>
        <strain evidence="1">WJC10195</strain>
    </source>
</reference>
<organism evidence="1 2">
    <name type="scientific">Synaphobranchus kaupii</name>
    <name type="common">Kaup's arrowtooth eel</name>
    <dbReference type="NCBI Taxonomy" id="118154"/>
    <lineage>
        <taxon>Eukaryota</taxon>
        <taxon>Metazoa</taxon>
        <taxon>Chordata</taxon>
        <taxon>Craniata</taxon>
        <taxon>Vertebrata</taxon>
        <taxon>Euteleostomi</taxon>
        <taxon>Actinopterygii</taxon>
        <taxon>Neopterygii</taxon>
        <taxon>Teleostei</taxon>
        <taxon>Anguilliformes</taxon>
        <taxon>Synaphobranchidae</taxon>
        <taxon>Synaphobranchus</taxon>
    </lineage>
</organism>
<evidence type="ECO:0000313" key="2">
    <source>
        <dbReference type="Proteomes" id="UP001152622"/>
    </source>
</evidence>
<keyword evidence="2" id="KW-1185">Reference proteome</keyword>
<name>A0A9Q1FIS4_SYNKA</name>